<protein>
    <submittedName>
        <fullName evidence="3">DUF6114 domain-containing protein</fullName>
    </submittedName>
</protein>
<dbReference type="Pfam" id="PF19609">
    <property type="entry name" value="DUF6114"/>
    <property type="match status" value="1"/>
</dbReference>
<feature type="transmembrane region" description="Helical" evidence="2">
    <location>
        <begin position="159"/>
        <end position="179"/>
    </location>
</feature>
<reference evidence="3 4" key="1">
    <citation type="submission" date="2024-09" db="EMBL/GenBank/DDBJ databases">
        <authorList>
            <person name="Sun Q."/>
            <person name="Mori K."/>
        </authorList>
    </citation>
    <scope>NUCLEOTIDE SEQUENCE [LARGE SCALE GENOMIC DNA]</scope>
    <source>
        <strain evidence="3 4">TBRC 2205</strain>
    </source>
</reference>
<sequence>MAAEPLDGRPGEVDPRPEPAADPPAGDAAADPPATQAEGDPPAAEAAGDAKPPDGAGHPAATTGSGSVRLAWRSWRRSRPFWGALLVILGAAEILTSVRAPLPVILHVGPQGLAAYLVPLMLLLCGVLLLVNPAQRLFYSVLAVVLALASWLTSNLGGFLVGLLLGILGGALAFAWTPIPGPGGAGRRDTAGAHRADPA</sequence>
<feature type="transmembrane region" description="Helical" evidence="2">
    <location>
        <begin position="113"/>
        <end position="130"/>
    </location>
</feature>
<evidence type="ECO:0000313" key="4">
    <source>
        <dbReference type="Proteomes" id="UP001589894"/>
    </source>
</evidence>
<evidence type="ECO:0000313" key="3">
    <source>
        <dbReference type="EMBL" id="MFC0566557.1"/>
    </source>
</evidence>
<feature type="compositionally biased region" description="Basic and acidic residues" evidence="1">
    <location>
        <begin position="1"/>
        <end position="19"/>
    </location>
</feature>
<keyword evidence="2" id="KW-1133">Transmembrane helix</keyword>
<accession>A0ABV6P238</accession>
<organism evidence="3 4">
    <name type="scientific">Plantactinospora siamensis</name>
    <dbReference type="NCBI Taxonomy" id="555372"/>
    <lineage>
        <taxon>Bacteria</taxon>
        <taxon>Bacillati</taxon>
        <taxon>Actinomycetota</taxon>
        <taxon>Actinomycetes</taxon>
        <taxon>Micromonosporales</taxon>
        <taxon>Micromonosporaceae</taxon>
        <taxon>Plantactinospora</taxon>
    </lineage>
</organism>
<feature type="transmembrane region" description="Helical" evidence="2">
    <location>
        <begin position="81"/>
        <end position="101"/>
    </location>
</feature>
<feature type="compositionally biased region" description="Low complexity" evidence="1">
    <location>
        <begin position="23"/>
        <end position="61"/>
    </location>
</feature>
<keyword evidence="2" id="KW-0812">Transmembrane</keyword>
<gene>
    <name evidence="3" type="ORF">ACFFHU_20755</name>
</gene>
<keyword evidence="4" id="KW-1185">Reference proteome</keyword>
<dbReference type="RefSeq" id="WP_377341349.1">
    <property type="nucleotide sequence ID" value="NZ_JBHLUE010000017.1"/>
</dbReference>
<feature type="region of interest" description="Disordered" evidence="1">
    <location>
        <begin position="1"/>
        <end position="64"/>
    </location>
</feature>
<dbReference type="Proteomes" id="UP001589894">
    <property type="component" value="Unassembled WGS sequence"/>
</dbReference>
<comment type="caution">
    <text evidence="3">The sequence shown here is derived from an EMBL/GenBank/DDBJ whole genome shotgun (WGS) entry which is preliminary data.</text>
</comment>
<dbReference type="EMBL" id="JBHLUE010000017">
    <property type="protein sequence ID" value="MFC0566557.1"/>
    <property type="molecule type" value="Genomic_DNA"/>
</dbReference>
<evidence type="ECO:0000256" key="2">
    <source>
        <dbReference type="SAM" id="Phobius"/>
    </source>
</evidence>
<evidence type="ECO:0000256" key="1">
    <source>
        <dbReference type="SAM" id="MobiDB-lite"/>
    </source>
</evidence>
<name>A0ABV6P238_9ACTN</name>
<feature type="transmembrane region" description="Helical" evidence="2">
    <location>
        <begin position="137"/>
        <end position="153"/>
    </location>
</feature>
<keyword evidence="2" id="KW-0472">Membrane</keyword>
<proteinExistence type="predicted"/>
<dbReference type="InterPro" id="IPR046096">
    <property type="entry name" value="DUF6114"/>
</dbReference>